<evidence type="ECO:0000313" key="6">
    <source>
        <dbReference type="EMBL" id="MDX6804558.1"/>
    </source>
</evidence>
<dbReference type="RefSeq" id="WP_319842684.1">
    <property type="nucleotide sequence ID" value="NZ_JAXAFJ010000001.1"/>
</dbReference>
<proteinExistence type="inferred from homology"/>
<dbReference type="EMBL" id="JAXAFJ010000001">
    <property type="protein sequence ID" value="MDX6804558.1"/>
    <property type="molecule type" value="Genomic_DNA"/>
</dbReference>
<comment type="similarity">
    <text evidence="1">Belongs to the LysR transcriptional regulatory family.</text>
</comment>
<dbReference type="Pfam" id="PF01613">
    <property type="entry name" value="Flavin_Reduct"/>
    <property type="match status" value="1"/>
</dbReference>
<gene>
    <name evidence="6" type="ORF">SCD90_00650</name>
</gene>
<organism evidence="6 7">
    <name type="scientific">Terrihabitans rhizophilus</name>
    <dbReference type="NCBI Taxonomy" id="3092662"/>
    <lineage>
        <taxon>Bacteria</taxon>
        <taxon>Pseudomonadati</taxon>
        <taxon>Pseudomonadota</taxon>
        <taxon>Alphaproteobacteria</taxon>
        <taxon>Hyphomicrobiales</taxon>
        <taxon>Terrihabitans</taxon>
    </lineage>
</organism>
<feature type="domain" description="Flavin reductase like" evidence="5">
    <location>
        <begin position="22"/>
        <end position="171"/>
    </location>
</feature>
<evidence type="ECO:0000256" key="2">
    <source>
        <dbReference type="ARBA" id="ARBA00023015"/>
    </source>
</evidence>
<dbReference type="Gene3D" id="2.30.110.10">
    <property type="entry name" value="Electron Transport, Fmn-binding Protein, Chain A"/>
    <property type="match status" value="1"/>
</dbReference>
<keyword evidence="2" id="KW-0805">Transcription regulation</keyword>
<dbReference type="Proteomes" id="UP001274321">
    <property type="component" value="Unassembled WGS sequence"/>
</dbReference>
<keyword evidence="7" id="KW-1185">Reference proteome</keyword>
<dbReference type="InterPro" id="IPR002563">
    <property type="entry name" value="Flavin_Rdtase-like_dom"/>
</dbReference>
<dbReference type="Gene3D" id="3.40.190.10">
    <property type="entry name" value="Periplasmic binding protein-like II"/>
    <property type="match status" value="2"/>
</dbReference>
<dbReference type="InterPro" id="IPR005119">
    <property type="entry name" value="LysR_subst-bd"/>
</dbReference>
<evidence type="ECO:0000256" key="4">
    <source>
        <dbReference type="ARBA" id="ARBA00023163"/>
    </source>
</evidence>
<evidence type="ECO:0000313" key="7">
    <source>
        <dbReference type="Proteomes" id="UP001274321"/>
    </source>
</evidence>
<dbReference type="Pfam" id="PF03466">
    <property type="entry name" value="LysR_substrate"/>
    <property type="match status" value="1"/>
</dbReference>
<dbReference type="SUPFAM" id="SSF50475">
    <property type="entry name" value="FMN-binding split barrel"/>
    <property type="match status" value="1"/>
</dbReference>
<name>A0ABU4RK29_9HYPH</name>
<dbReference type="PANTHER" id="PTHR30346">
    <property type="entry name" value="TRANSCRIPTIONAL DUAL REGULATOR HCAR-RELATED"/>
    <property type="match status" value="1"/>
</dbReference>
<dbReference type="InterPro" id="IPR012349">
    <property type="entry name" value="Split_barrel_FMN-bd"/>
</dbReference>
<accession>A0ABU4RK29</accession>
<dbReference type="SMART" id="SM00903">
    <property type="entry name" value="Flavin_Reduct"/>
    <property type="match status" value="1"/>
</dbReference>
<dbReference type="CDD" id="cd08412">
    <property type="entry name" value="PBP2_PAO1_like"/>
    <property type="match status" value="1"/>
</dbReference>
<keyword evidence="4" id="KW-0804">Transcription</keyword>
<dbReference type="SUPFAM" id="SSF53850">
    <property type="entry name" value="Periplasmic binding protein-like II"/>
    <property type="match status" value="1"/>
</dbReference>
<comment type="caution">
    <text evidence="6">The sequence shown here is derived from an EMBL/GenBank/DDBJ whole genome shotgun (WGS) entry which is preliminary data.</text>
</comment>
<sequence length="392" mass="41625">MVEAQQGADRGAEIRSGFLAGMSFAAATVNIVTTDGPGGRFGVTVSAMASVSADTPRPTLLVCVHHLSPATKAILENGVFCVNVLRDDQSYISDCFAGRYKTADGDKFSCTEWTTQVTGAPRVVDPLVAFDCRVVSSQQVGTHFVLFGEVEAIFTAGAGSPLIYANRAYGTPSRIEPAAPVAAELSDTLKLGIFHTFGPYVVPAILERLAASGLHPQLKLVEGDQRRVMESLKSGEVDAALIYDMDVPQGVDVERLSALHPYVLLPAGHALAELRTVSLRELASEPLVLLDAPPSGDYFKRMFADAGLEPQIRFRSSSFEMVRGLVGRGLGCALLATKPASAMSYDGRALVTKPLTEEPEPSHMAIATRSGASLTAGVQAFLAECRALFHPS</sequence>
<evidence type="ECO:0000256" key="1">
    <source>
        <dbReference type="ARBA" id="ARBA00009437"/>
    </source>
</evidence>
<evidence type="ECO:0000256" key="3">
    <source>
        <dbReference type="ARBA" id="ARBA00023125"/>
    </source>
</evidence>
<evidence type="ECO:0000259" key="5">
    <source>
        <dbReference type="SMART" id="SM00903"/>
    </source>
</evidence>
<reference evidence="6 7" key="1">
    <citation type="submission" date="2023-11" db="EMBL/GenBank/DDBJ databases">
        <authorList>
            <person name="Bao R."/>
        </authorList>
    </citation>
    <scope>NUCLEOTIDE SEQUENCE [LARGE SCALE GENOMIC DNA]</scope>
    <source>
        <strain evidence="6 7">PJ23</strain>
    </source>
</reference>
<dbReference type="PANTHER" id="PTHR30346:SF0">
    <property type="entry name" value="HCA OPERON TRANSCRIPTIONAL ACTIVATOR HCAR"/>
    <property type="match status" value="1"/>
</dbReference>
<keyword evidence="3" id="KW-0238">DNA-binding</keyword>
<protein>
    <submittedName>
        <fullName evidence="6">LysR substrate-binding domain-containing protein</fullName>
    </submittedName>
</protein>